<evidence type="ECO:0000256" key="3">
    <source>
        <dbReference type="ARBA" id="ARBA00022448"/>
    </source>
</evidence>
<feature type="transmembrane region" description="Helical" evidence="8">
    <location>
        <begin position="547"/>
        <end position="571"/>
    </location>
</feature>
<gene>
    <name evidence="9" type="ORF">RJ45_18505</name>
</gene>
<evidence type="ECO:0000256" key="1">
    <source>
        <dbReference type="ARBA" id="ARBA00004141"/>
    </source>
</evidence>
<dbReference type="EMBL" id="JWLZ01000181">
    <property type="protein sequence ID" value="KHT62254.1"/>
    <property type="molecule type" value="Genomic_DNA"/>
</dbReference>
<keyword evidence="7 8" id="KW-0472">Membrane</keyword>
<keyword evidence="5 8" id="KW-1133">Transmembrane helix</keyword>
<evidence type="ECO:0000256" key="2">
    <source>
        <dbReference type="ARBA" id="ARBA00009904"/>
    </source>
</evidence>
<comment type="similarity">
    <text evidence="2">Belongs to the V-ATPase 116 kDa subunit family.</text>
</comment>
<feature type="transmembrane region" description="Helical" evidence="8">
    <location>
        <begin position="361"/>
        <end position="381"/>
    </location>
</feature>
<dbReference type="PANTHER" id="PTHR11629">
    <property type="entry name" value="VACUOLAR PROTON ATPASES"/>
    <property type="match status" value="1"/>
</dbReference>
<dbReference type="GO" id="GO:0051117">
    <property type="term" value="F:ATPase binding"/>
    <property type="evidence" value="ECO:0007669"/>
    <property type="project" value="TreeGrafter"/>
</dbReference>
<accession>A0A0B9G0U2</accession>
<comment type="caution">
    <text evidence="9">The sequence shown here is derived from an EMBL/GenBank/DDBJ whole genome shotgun (WGS) entry which is preliminary data.</text>
</comment>
<protein>
    <recommendedName>
        <fullName evidence="11">ATP synthase subunit I</fullName>
    </recommendedName>
</protein>
<sequence length="601" mass="67008">MSIKQLKRLTLGGQASRREEILMALQALGCMHLIPLSQDDADASHAIAMQQPTDASEALAWLSRVERRRRPVKDKDLVDVDELVAQILENKRHIRQQQDKRDLLKERLQLLRPWGEFELPDISTINNLRFWFYLLPLKKLSAMAEVDHPWQEVHRDQKNAYIVIVSESEPDTTLLPVERSHIGGNSLSQVEEHLEIAEQHLEDLLAEREALTRWIYPLSQSLAASQDKAELLLASSGVQDEGEFFLIQGWLPADAQDAVLELAETYGSAMLFEDPKADDQPPTLLENSELTGGGAEAMGFFQTPNYRAWDPGNLVFYSFSLFFAMIMNDAMYSAILGLIILFFRDKFDASTEGKRLKNMGLFMSGLGIFWGVLAGSYFGIAPDEGSFWGFFHIIDMNDYNAMMRLSVFIGVMHLIIANAMTAYINRTHKRAFAPLGWAALMFGGMLLWFGITGAVWSWFGKGLGGLLMLGGAGLVCVYSSDRPINSRKDLALRVLDGAKAIYNITSAFGDILSYMRLFALGLSGASLAMTFNSLAGQVVEAQPVSGVLFGGLILLLGHILNFALCVMSGVVHGMRLNVIEFVNWGLSDEGYPFKAFRKKED</sequence>
<feature type="transmembrane region" description="Helical" evidence="8">
    <location>
        <begin position="435"/>
        <end position="456"/>
    </location>
</feature>
<keyword evidence="3" id="KW-0813">Transport</keyword>
<feature type="transmembrane region" description="Helical" evidence="8">
    <location>
        <begin position="314"/>
        <end position="341"/>
    </location>
</feature>
<dbReference type="GO" id="GO:0046961">
    <property type="term" value="F:proton-transporting ATPase activity, rotational mechanism"/>
    <property type="evidence" value="ECO:0007669"/>
    <property type="project" value="InterPro"/>
</dbReference>
<dbReference type="Proteomes" id="UP000031278">
    <property type="component" value="Unassembled WGS sequence"/>
</dbReference>
<dbReference type="GO" id="GO:0007035">
    <property type="term" value="P:vacuolar acidification"/>
    <property type="evidence" value="ECO:0007669"/>
    <property type="project" value="TreeGrafter"/>
</dbReference>
<dbReference type="GO" id="GO:0016471">
    <property type="term" value="C:vacuolar proton-transporting V-type ATPase complex"/>
    <property type="evidence" value="ECO:0007669"/>
    <property type="project" value="TreeGrafter"/>
</dbReference>
<evidence type="ECO:0008006" key="11">
    <source>
        <dbReference type="Google" id="ProtNLM"/>
    </source>
</evidence>
<name>A0A0B9G0U2_9GAMM</name>
<keyword evidence="4 8" id="KW-0812">Transmembrane</keyword>
<feature type="transmembrane region" description="Helical" evidence="8">
    <location>
        <begin position="401"/>
        <end position="423"/>
    </location>
</feature>
<reference evidence="9 10" key="1">
    <citation type="submission" date="2014-12" db="EMBL/GenBank/DDBJ databases">
        <title>Genome sequencing of Photobacterium gaetbulicola AD005a.</title>
        <authorList>
            <person name="Adrian T.G.S."/>
            <person name="Chan K.G."/>
        </authorList>
    </citation>
    <scope>NUCLEOTIDE SEQUENCE [LARGE SCALE GENOMIC DNA]</scope>
    <source>
        <strain evidence="9 10">AD005a</strain>
    </source>
</reference>
<organism evidence="9 10">
    <name type="scientific">Photobacterium gaetbulicola</name>
    <dbReference type="NCBI Taxonomy" id="1295392"/>
    <lineage>
        <taxon>Bacteria</taxon>
        <taxon>Pseudomonadati</taxon>
        <taxon>Pseudomonadota</taxon>
        <taxon>Gammaproteobacteria</taxon>
        <taxon>Vibrionales</taxon>
        <taxon>Vibrionaceae</taxon>
        <taxon>Photobacterium</taxon>
    </lineage>
</organism>
<dbReference type="InterPro" id="IPR002490">
    <property type="entry name" value="V-ATPase_116kDa_su"/>
</dbReference>
<proteinExistence type="inferred from homology"/>
<evidence type="ECO:0000313" key="9">
    <source>
        <dbReference type="EMBL" id="KHT62254.1"/>
    </source>
</evidence>
<evidence type="ECO:0000313" key="10">
    <source>
        <dbReference type="Proteomes" id="UP000031278"/>
    </source>
</evidence>
<comment type="subcellular location">
    <subcellularLocation>
        <location evidence="1">Membrane</location>
        <topology evidence="1">Multi-pass membrane protein</topology>
    </subcellularLocation>
</comment>
<evidence type="ECO:0000256" key="8">
    <source>
        <dbReference type="SAM" id="Phobius"/>
    </source>
</evidence>
<dbReference type="GO" id="GO:0033179">
    <property type="term" value="C:proton-transporting V-type ATPase, V0 domain"/>
    <property type="evidence" value="ECO:0007669"/>
    <property type="project" value="InterPro"/>
</dbReference>
<dbReference type="PANTHER" id="PTHR11629:SF63">
    <property type="entry name" value="V-TYPE PROTON ATPASE SUBUNIT A"/>
    <property type="match status" value="1"/>
</dbReference>
<dbReference type="AlphaFoldDB" id="A0A0B9G0U2"/>
<evidence type="ECO:0000256" key="6">
    <source>
        <dbReference type="ARBA" id="ARBA00023065"/>
    </source>
</evidence>
<keyword evidence="6" id="KW-0406">Ion transport</keyword>
<feature type="transmembrane region" description="Helical" evidence="8">
    <location>
        <begin position="462"/>
        <end position="480"/>
    </location>
</feature>
<dbReference type="RefSeq" id="WP_039465799.1">
    <property type="nucleotide sequence ID" value="NZ_JWLZ01000181.1"/>
</dbReference>
<feature type="transmembrane region" description="Helical" evidence="8">
    <location>
        <begin position="517"/>
        <end position="535"/>
    </location>
</feature>
<evidence type="ECO:0000256" key="7">
    <source>
        <dbReference type="ARBA" id="ARBA00023136"/>
    </source>
</evidence>
<evidence type="ECO:0000256" key="4">
    <source>
        <dbReference type="ARBA" id="ARBA00022692"/>
    </source>
</evidence>
<evidence type="ECO:0000256" key="5">
    <source>
        <dbReference type="ARBA" id="ARBA00022989"/>
    </source>
</evidence>